<comment type="subcellular location">
    <subcellularLocation>
        <location evidence="1">Cell membrane</location>
        <topology evidence="1">Multi-pass membrane protein</topology>
    </subcellularLocation>
</comment>
<proteinExistence type="predicted"/>
<dbReference type="PANTHER" id="PTHR21137">
    <property type="entry name" value="ODORANT RECEPTOR"/>
    <property type="match status" value="1"/>
</dbReference>
<evidence type="ECO:0000256" key="5">
    <source>
        <dbReference type="ARBA" id="ARBA00022725"/>
    </source>
</evidence>
<keyword evidence="2" id="KW-1003">Cell membrane</keyword>
<evidence type="ECO:0000256" key="8">
    <source>
        <dbReference type="ARBA" id="ARBA00023170"/>
    </source>
</evidence>
<dbReference type="OrthoDB" id="7550533at2759"/>
<gene>
    <name evidence="11" type="ORF">CALMAC_LOCUS1602</name>
</gene>
<dbReference type="InterPro" id="IPR004117">
    <property type="entry name" value="7tm6_olfct_rcpt"/>
</dbReference>
<dbReference type="GO" id="GO:0005886">
    <property type="term" value="C:plasma membrane"/>
    <property type="evidence" value="ECO:0007669"/>
    <property type="project" value="UniProtKB-SubCell"/>
</dbReference>
<keyword evidence="5" id="KW-0552">Olfaction</keyword>
<protein>
    <submittedName>
        <fullName evidence="11">Uncharacterized protein</fullName>
    </submittedName>
</protein>
<keyword evidence="6 10" id="KW-1133">Transmembrane helix</keyword>
<feature type="non-terminal residue" evidence="11">
    <location>
        <position position="1"/>
    </location>
</feature>
<name>A0A653BJL5_CALMS</name>
<evidence type="ECO:0000313" key="12">
    <source>
        <dbReference type="Proteomes" id="UP000410492"/>
    </source>
</evidence>
<reference evidence="11 12" key="1">
    <citation type="submission" date="2019-01" db="EMBL/GenBank/DDBJ databases">
        <authorList>
            <person name="Sayadi A."/>
        </authorList>
    </citation>
    <scope>NUCLEOTIDE SEQUENCE [LARGE SCALE GENOMIC DNA]</scope>
</reference>
<keyword evidence="7 10" id="KW-0472">Membrane</keyword>
<sequence>EALENIYNITLLARALTSLVVIASCLFIASTLTFGDPEMFHLVEYGCGAFFQLFMTCYFGIFVTEACFSYHNAIYECNWYSSSKRFK</sequence>
<keyword evidence="3" id="KW-0716">Sensory transduction</keyword>
<dbReference type="GO" id="GO:0004984">
    <property type="term" value="F:olfactory receptor activity"/>
    <property type="evidence" value="ECO:0007669"/>
    <property type="project" value="InterPro"/>
</dbReference>
<organism evidence="11 12">
    <name type="scientific">Callosobruchus maculatus</name>
    <name type="common">Southern cowpea weevil</name>
    <name type="synonym">Pulse bruchid</name>
    <dbReference type="NCBI Taxonomy" id="64391"/>
    <lineage>
        <taxon>Eukaryota</taxon>
        <taxon>Metazoa</taxon>
        <taxon>Ecdysozoa</taxon>
        <taxon>Arthropoda</taxon>
        <taxon>Hexapoda</taxon>
        <taxon>Insecta</taxon>
        <taxon>Pterygota</taxon>
        <taxon>Neoptera</taxon>
        <taxon>Endopterygota</taxon>
        <taxon>Coleoptera</taxon>
        <taxon>Polyphaga</taxon>
        <taxon>Cucujiformia</taxon>
        <taxon>Chrysomeloidea</taxon>
        <taxon>Chrysomelidae</taxon>
        <taxon>Bruchinae</taxon>
        <taxon>Bruchini</taxon>
        <taxon>Callosobruchus</taxon>
    </lineage>
</organism>
<accession>A0A653BJL5</accession>
<evidence type="ECO:0000256" key="2">
    <source>
        <dbReference type="ARBA" id="ARBA00022475"/>
    </source>
</evidence>
<dbReference type="Proteomes" id="UP000410492">
    <property type="component" value="Unassembled WGS sequence"/>
</dbReference>
<evidence type="ECO:0000256" key="7">
    <source>
        <dbReference type="ARBA" id="ARBA00023136"/>
    </source>
</evidence>
<keyword evidence="8" id="KW-0675">Receptor</keyword>
<evidence type="ECO:0000256" key="6">
    <source>
        <dbReference type="ARBA" id="ARBA00022989"/>
    </source>
</evidence>
<feature type="transmembrane region" description="Helical" evidence="10">
    <location>
        <begin position="42"/>
        <end position="63"/>
    </location>
</feature>
<keyword evidence="9" id="KW-0807">Transducer</keyword>
<keyword evidence="4 10" id="KW-0812">Transmembrane</keyword>
<keyword evidence="12" id="KW-1185">Reference proteome</keyword>
<dbReference type="GO" id="GO:0005549">
    <property type="term" value="F:odorant binding"/>
    <property type="evidence" value="ECO:0007669"/>
    <property type="project" value="InterPro"/>
</dbReference>
<evidence type="ECO:0000256" key="3">
    <source>
        <dbReference type="ARBA" id="ARBA00022606"/>
    </source>
</evidence>
<feature type="transmembrane region" description="Helical" evidence="10">
    <location>
        <begin position="6"/>
        <end position="30"/>
    </location>
</feature>
<evidence type="ECO:0000256" key="9">
    <source>
        <dbReference type="ARBA" id="ARBA00023224"/>
    </source>
</evidence>
<evidence type="ECO:0000256" key="1">
    <source>
        <dbReference type="ARBA" id="ARBA00004651"/>
    </source>
</evidence>
<dbReference type="EMBL" id="CAACVG010001873">
    <property type="protein sequence ID" value="VEN35797.1"/>
    <property type="molecule type" value="Genomic_DNA"/>
</dbReference>
<dbReference type="Pfam" id="PF02949">
    <property type="entry name" value="7tm_6"/>
    <property type="match status" value="1"/>
</dbReference>
<dbReference type="GO" id="GO:0007165">
    <property type="term" value="P:signal transduction"/>
    <property type="evidence" value="ECO:0007669"/>
    <property type="project" value="UniProtKB-KW"/>
</dbReference>
<evidence type="ECO:0000313" key="11">
    <source>
        <dbReference type="EMBL" id="VEN35797.1"/>
    </source>
</evidence>
<feature type="non-terminal residue" evidence="11">
    <location>
        <position position="87"/>
    </location>
</feature>
<evidence type="ECO:0000256" key="4">
    <source>
        <dbReference type="ARBA" id="ARBA00022692"/>
    </source>
</evidence>
<dbReference type="AlphaFoldDB" id="A0A653BJL5"/>
<dbReference type="PANTHER" id="PTHR21137:SF35">
    <property type="entry name" value="ODORANT RECEPTOR 19A-RELATED"/>
    <property type="match status" value="1"/>
</dbReference>
<evidence type="ECO:0000256" key="10">
    <source>
        <dbReference type="SAM" id="Phobius"/>
    </source>
</evidence>